<dbReference type="InterPro" id="IPR046373">
    <property type="entry name" value="Acyl-CoA_Oxase/DH_mid-dom_sf"/>
</dbReference>
<dbReference type="PANTHER" id="PTHR48083:SF2">
    <property type="entry name" value="MEDIUM-CHAIN SPECIFIC ACYL-COA DEHYDROGENASE, MITOCHONDRIAL"/>
    <property type="match status" value="1"/>
</dbReference>
<evidence type="ECO:0000259" key="7">
    <source>
        <dbReference type="Pfam" id="PF02771"/>
    </source>
</evidence>
<name>C7RUH3_ACCRE</name>
<evidence type="ECO:0000313" key="8">
    <source>
        <dbReference type="EMBL" id="ACV35025.1"/>
    </source>
</evidence>
<dbReference type="AlphaFoldDB" id="C7RUH3"/>
<comment type="similarity">
    <text evidence="2">Belongs to the acyl-CoA dehydrogenase family.</text>
</comment>
<dbReference type="GO" id="GO:0050660">
    <property type="term" value="F:flavin adenine dinucleotide binding"/>
    <property type="evidence" value="ECO:0007669"/>
    <property type="project" value="InterPro"/>
</dbReference>
<dbReference type="InterPro" id="IPR037069">
    <property type="entry name" value="AcylCoA_DH/ox_N_sf"/>
</dbReference>
<dbReference type="Gene3D" id="2.40.110.10">
    <property type="entry name" value="Butyryl-CoA Dehydrogenase, subunit A, domain 2"/>
    <property type="match status" value="1"/>
</dbReference>
<dbReference type="GO" id="GO:0003995">
    <property type="term" value="F:acyl-CoA dehydrogenase activity"/>
    <property type="evidence" value="ECO:0007669"/>
    <property type="project" value="TreeGrafter"/>
</dbReference>
<accession>C7RUH3</accession>
<dbReference type="InterPro" id="IPR050741">
    <property type="entry name" value="Acyl-CoA_dehydrogenase"/>
</dbReference>
<evidence type="ECO:0000256" key="5">
    <source>
        <dbReference type="ARBA" id="ARBA00023002"/>
    </source>
</evidence>
<dbReference type="InterPro" id="IPR009075">
    <property type="entry name" value="AcylCo_DH/oxidase_C"/>
</dbReference>
<sequence>MKAIWEVESSPVHRAIWERGVGLEAFDSAAMELPASVRAVMERSLAVVRRYKENRSLYGTDGSVTQEVVADLAAAGYWGLRASPAYGGYGANFQALMPFLTEMVLIAPPVAALMACQAYIGPIGLLEAFGTPEQKERLLPPLATGRRLGAFAVTEPGTSSDWGAIRTLARPDGDRLLVSGEKLFITNAGPGRTIGLLCLIDRRHEMVLIELPENEDERFRTVTYGLKALAHMKNVGLVFDNLPVPAANVLHSPRGDGRAIAYHALNCGRTAVCAGSAGLLRMIAGSLIPWVQQRRTFGAPIGARELVQRRLGWLAGRIVACDAMIAWVARLLDEGYRGEFESVTAKIFGSESVKDATVDVLLKTHGGRALLEGNLFTEMLSDLLAPTVYEGENEIVTLGYFQSLARVHGEHYLAPIAAAMKEGEGATAKPPGASNLWAAGRHVAAYGAWLVGEEVHHALGRFRHRLTADPVELAGVALELLGDMALEISAALRHFGASVAQRQALVFDLARRAQWATVMLVVSRYAEWQRDPLVRQAGICAALEFGARLTDSRPTGEAYQLLTELGCAVGEDRFALVTGADRGVVAMA</sequence>
<dbReference type="HOGENOM" id="CLU_423297_0_0_4"/>
<dbReference type="Pfam" id="PF02771">
    <property type="entry name" value="Acyl-CoA_dh_N"/>
    <property type="match status" value="1"/>
</dbReference>
<dbReference type="Gene3D" id="1.20.140.10">
    <property type="entry name" value="Butyryl-CoA Dehydrogenase, subunit A, domain 3"/>
    <property type="match status" value="1"/>
</dbReference>
<dbReference type="SUPFAM" id="SSF47203">
    <property type="entry name" value="Acyl-CoA dehydrogenase C-terminal domain-like"/>
    <property type="match status" value="1"/>
</dbReference>
<dbReference type="Gene3D" id="1.10.540.10">
    <property type="entry name" value="Acyl-CoA dehydrogenase/oxidase, N-terminal domain"/>
    <property type="match status" value="1"/>
</dbReference>
<feature type="domain" description="Acyl-CoA dehydrogenase/oxidase C-terminal" evidence="6">
    <location>
        <begin position="255"/>
        <end position="396"/>
    </location>
</feature>
<keyword evidence="3" id="KW-0285">Flavoprotein</keyword>
<evidence type="ECO:0000259" key="6">
    <source>
        <dbReference type="Pfam" id="PF00441"/>
    </source>
</evidence>
<comment type="cofactor">
    <cofactor evidence="1">
        <name>FAD</name>
        <dbReference type="ChEBI" id="CHEBI:57692"/>
    </cofactor>
</comment>
<evidence type="ECO:0000256" key="4">
    <source>
        <dbReference type="ARBA" id="ARBA00022827"/>
    </source>
</evidence>
<reference evidence="8" key="1">
    <citation type="submission" date="2009-08" db="EMBL/GenBank/DDBJ databases">
        <authorList>
            <consortium name="US DOE Joint Genome Institute"/>
            <person name="Lucas S."/>
            <person name="Copeland A."/>
            <person name="Lapidus A."/>
            <person name="Glavina del Rio T."/>
            <person name="Dalin E."/>
            <person name="Tice H."/>
            <person name="Bruce D."/>
            <person name="Barry K."/>
            <person name="Pitluck S."/>
            <person name="Lowry S."/>
            <person name="Larimer F."/>
            <person name="Land M."/>
            <person name="Hauser L."/>
            <person name="Kyrpides N."/>
            <person name="Ivanova N."/>
            <person name="McMahon K.D."/>
            <person name="Hugenholtz P."/>
        </authorList>
    </citation>
    <scope>NUCLEOTIDE SEQUENCE</scope>
    <source>
        <strain evidence="8">UW-1</strain>
    </source>
</reference>
<gene>
    <name evidence="8" type="ordered locus">CAP2UW1_1716</name>
</gene>
<evidence type="ECO:0000256" key="1">
    <source>
        <dbReference type="ARBA" id="ARBA00001974"/>
    </source>
</evidence>
<evidence type="ECO:0000256" key="2">
    <source>
        <dbReference type="ARBA" id="ARBA00009347"/>
    </source>
</evidence>
<dbReference type="InterPro" id="IPR009100">
    <property type="entry name" value="AcylCoA_DH/oxidase_NM_dom_sf"/>
</dbReference>
<evidence type="ECO:0000256" key="3">
    <source>
        <dbReference type="ARBA" id="ARBA00022630"/>
    </source>
</evidence>
<proteinExistence type="inferred from homology"/>
<dbReference type="PANTHER" id="PTHR48083">
    <property type="entry name" value="MEDIUM-CHAIN SPECIFIC ACYL-COA DEHYDROGENASE, MITOCHONDRIAL-RELATED"/>
    <property type="match status" value="1"/>
</dbReference>
<dbReference type="InterPro" id="IPR036250">
    <property type="entry name" value="AcylCo_DH-like_C"/>
</dbReference>
<feature type="domain" description="Acyl-CoA dehydrogenase/oxidase N-terminal" evidence="7">
    <location>
        <begin position="35"/>
        <end position="145"/>
    </location>
</feature>
<dbReference type="SUPFAM" id="SSF56645">
    <property type="entry name" value="Acyl-CoA dehydrogenase NM domain-like"/>
    <property type="match status" value="1"/>
</dbReference>
<organism evidence="8">
    <name type="scientific">Accumulibacter regalis</name>
    <dbReference type="NCBI Taxonomy" id="522306"/>
    <lineage>
        <taxon>Bacteria</taxon>
        <taxon>Pseudomonadati</taxon>
        <taxon>Pseudomonadota</taxon>
        <taxon>Betaproteobacteria</taxon>
        <taxon>Candidatus Accumulibacter</taxon>
    </lineage>
</organism>
<dbReference type="CDD" id="cd00567">
    <property type="entry name" value="ACAD"/>
    <property type="match status" value="1"/>
</dbReference>
<dbReference type="KEGG" id="app:CAP2UW1_1716"/>
<keyword evidence="4" id="KW-0274">FAD</keyword>
<dbReference type="STRING" id="522306.CAP2UW1_1716"/>
<dbReference type="GO" id="GO:0005737">
    <property type="term" value="C:cytoplasm"/>
    <property type="evidence" value="ECO:0007669"/>
    <property type="project" value="TreeGrafter"/>
</dbReference>
<dbReference type="eggNOG" id="COG1960">
    <property type="taxonomic scope" value="Bacteria"/>
</dbReference>
<dbReference type="GO" id="GO:0033539">
    <property type="term" value="P:fatty acid beta-oxidation using acyl-CoA dehydrogenase"/>
    <property type="evidence" value="ECO:0007669"/>
    <property type="project" value="TreeGrafter"/>
</dbReference>
<protein>
    <submittedName>
        <fullName evidence="8">Acyl-CoA dehydrogenase domain protein</fullName>
    </submittedName>
</protein>
<keyword evidence="5" id="KW-0560">Oxidoreductase</keyword>
<dbReference type="Pfam" id="PF00441">
    <property type="entry name" value="Acyl-CoA_dh_1"/>
    <property type="match status" value="1"/>
</dbReference>
<dbReference type="EMBL" id="CP001715">
    <property type="protein sequence ID" value="ACV35025.1"/>
    <property type="molecule type" value="Genomic_DNA"/>
</dbReference>
<reference evidence="8" key="2">
    <citation type="submission" date="2009-09" db="EMBL/GenBank/DDBJ databases">
        <title>Complete sequence of chromosome of Candidatus Accumulibacter phosphatis clade IIA str. UW-1.</title>
        <authorList>
            <consortium name="US DOE Joint Genome Institute"/>
            <person name="Martin H.G."/>
            <person name="Ivanova N."/>
            <person name="Kunin V."/>
            <person name="Warnecke F."/>
            <person name="Barry K."/>
            <person name="He S."/>
            <person name="Salamov A."/>
            <person name="Szeto E."/>
            <person name="Dalin E."/>
            <person name="Pangilinan J.L."/>
            <person name="Lapidus A."/>
            <person name="Lowry S."/>
            <person name="Kyrpides N.C."/>
            <person name="McMahon K.D."/>
            <person name="Hugenholtz P."/>
        </authorList>
    </citation>
    <scope>NUCLEOTIDE SEQUENCE [LARGE SCALE GENOMIC DNA]</scope>
    <source>
        <strain evidence="8">UW-1</strain>
    </source>
</reference>
<dbReference type="InterPro" id="IPR013786">
    <property type="entry name" value="AcylCoA_DH/ox_N"/>
</dbReference>